<feature type="transmembrane region" description="Helical" evidence="1">
    <location>
        <begin position="96"/>
        <end position="116"/>
    </location>
</feature>
<keyword evidence="3" id="KW-1185">Reference proteome</keyword>
<evidence type="ECO:0000256" key="1">
    <source>
        <dbReference type="SAM" id="Phobius"/>
    </source>
</evidence>
<proteinExistence type="predicted"/>
<comment type="caution">
    <text evidence="2">The sequence shown here is derived from an EMBL/GenBank/DDBJ whole genome shotgun (WGS) entry which is preliminary data.</text>
</comment>
<evidence type="ECO:0000313" key="3">
    <source>
        <dbReference type="Proteomes" id="UP000192610"/>
    </source>
</evidence>
<dbReference type="STRING" id="354355.SAMN05660816_06484"/>
<feature type="transmembrane region" description="Helical" evidence="1">
    <location>
        <begin position="27"/>
        <end position="46"/>
    </location>
</feature>
<feature type="transmembrane region" description="Helical" evidence="1">
    <location>
        <begin position="148"/>
        <end position="165"/>
    </location>
</feature>
<evidence type="ECO:0000313" key="2">
    <source>
        <dbReference type="EMBL" id="OQP45868.1"/>
    </source>
</evidence>
<name>A0A1V9EIA6_9BACT</name>
<feature type="transmembrane region" description="Helical" evidence="1">
    <location>
        <begin position="211"/>
        <end position="230"/>
    </location>
</feature>
<dbReference type="Proteomes" id="UP000192610">
    <property type="component" value="Unassembled WGS sequence"/>
</dbReference>
<gene>
    <name evidence="2" type="ORF">A4H97_32005</name>
</gene>
<organism evidence="2 3">
    <name type="scientific">Niastella yeongjuensis</name>
    <dbReference type="NCBI Taxonomy" id="354355"/>
    <lineage>
        <taxon>Bacteria</taxon>
        <taxon>Pseudomonadati</taxon>
        <taxon>Bacteroidota</taxon>
        <taxon>Chitinophagia</taxon>
        <taxon>Chitinophagales</taxon>
        <taxon>Chitinophagaceae</taxon>
        <taxon>Niastella</taxon>
    </lineage>
</organism>
<feature type="transmembrane region" description="Helical" evidence="1">
    <location>
        <begin position="471"/>
        <end position="491"/>
    </location>
</feature>
<dbReference type="OrthoDB" id="636847at2"/>
<sequence>MNQETTMSSAEVSFKDFLFNNKRNRTILWLAAAAIVIQFAVFKYFYPFASYIHGDSFSYIKAADQNLNINTYPIGYSKFLRLFSVFAKPDYVLTSFQYLLIQSSILFLLFTFFYFYKTGKGMQFLLLGFMLFNPLFLHLGNLVSSDNLFLSISCIWFGLLLWIIHRPTIKIIICNSIILLIAFTVRYNAMIYPFIMLIALWLSNLPLRKKIFGLGLSLMLCGIFTSFTMYQYKKLTGYWQFSPFSGWQFANNAMYAYRYVHIADRHPVPLKFQELDNMIRVFFDSTRDTKKNPSENLKASSVYMWTRRMPLWKYRNNLFKNDTTSIELKKWASMGPFYKDYGIFIIKQYPIYFLKYFIYPNALKYYAPPVEFLDVYNSYRKSVAPEASKWFGYDSNNVKTRMKDNNVLVLNFYPILSGMINVSILCLLIIYLTWKGWTYSKPFQKGLTIGGAFWLCNALFTIFASPAALRFQAFPIILTTILVCLLTDFMFQIMGKLKTEKDSYIRVQVPKNKLVATNPSA</sequence>
<keyword evidence="1" id="KW-0812">Transmembrane</keyword>
<dbReference type="RefSeq" id="WP_081202181.1">
    <property type="nucleotide sequence ID" value="NZ_FOCZ01000021.1"/>
</dbReference>
<keyword evidence="1" id="KW-0472">Membrane</keyword>
<feature type="transmembrane region" description="Helical" evidence="1">
    <location>
        <begin position="123"/>
        <end position="142"/>
    </location>
</feature>
<accession>A0A1V9EIA6</accession>
<dbReference type="EMBL" id="LVXG01000027">
    <property type="protein sequence ID" value="OQP45868.1"/>
    <property type="molecule type" value="Genomic_DNA"/>
</dbReference>
<evidence type="ECO:0008006" key="4">
    <source>
        <dbReference type="Google" id="ProtNLM"/>
    </source>
</evidence>
<keyword evidence="1" id="KW-1133">Transmembrane helix</keyword>
<feature type="transmembrane region" description="Helical" evidence="1">
    <location>
        <begin position="177"/>
        <end position="199"/>
    </location>
</feature>
<reference evidence="3" key="1">
    <citation type="submission" date="2016-04" db="EMBL/GenBank/DDBJ databases">
        <authorList>
            <person name="Chen L."/>
            <person name="Zhuang W."/>
            <person name="Wang G."/>
        </authorList>
    </citation>
    <scope>NUCLEOTIDE SEQUENCE [LARGE SCALE GENOMIC DNA]</scope>
    <source>
        <strain evidence="3">17621</strain>
    </source>
</reference>
<dbReference type="AlphaFoldDB" id="A0A1V9EIA6"/>
<protein>
    <recommendedName>
        <fullName evidence="4">Glycosyltransferase RgtA/B/C/D-like domain-containing protein</fullName>
    </recommendedName>
</protein>
<feature type="transmembrane region" description="Helical" evidence="1">
    <location>
        <begin position="412"/>
        <end position="434"/>
    </location>
</feature>
<feature type="transmembrane region" description="Helical" evidence="1">
    <location>
        <begin position="446"/>
        <end position="465"/>
    </location>
</feature>